<feature type="signal peptide" evidence="1">
    <location>
        <begin position="1"/>
        <end position="19"/>
    </location>
</feature>
<dbReference type="Proteomes" id="UP001295684">
    <property type="component" value="Unassembled WGS sequence"/>
</dbReference>
<evidence type="ECO:0000313" key="3">
    <source>
        <dbReference type="Proteomes" id="UP001295684"/>
    </source>
</evidence>
<dbReference type="EMBL" id="CAMPGE010009302">
    <property type="protein sequence ID" value="CAI2368175.1"/>
    <property type="molecule type" value="Genomic_DNA"/>
</dbReference>
<sequence>MFKVITVLSLSFLIMGVQGFAGFKFSDDPGIVVAIRETVVEKLMQTYFDQAAEAIKEFEIDDTIKEKNMKIHGIRGELQNLDKNNIEIKFNPKINGLSVVVKDPKIILRSKVEVKKVIKIKGNIKATGKFKSISMDISFIRGLTDWQYIPNVEVKNMDVNMNDKDFKVVFECHKCLKDVKNFVIKLFRKEITKKQTRLSCTHAKL</sequence>
<reference evidence="2" key="1">
    <citation type="submission" date="2023-07" db="EMBL/GenBank/DDBJ databases">
        <authorList>
            <consortium name="AG Swart"/>
            <person name="Singh M."/>
            <person name="Singh A."/>
            <person name="Seah K."/>
            <person name="Emmerich C."/>
        </authorList>
    </citation>
    <scope>NUCLEOTIDE SEQUENCE</scope>
    <source>
        <strain evidence="2">DP1</strain>
    </source>
</reference>
<organism evidence="2 3">
    <name type="scientific">Euplotes crassus</name>
    <dbReference type="NCBI Taxonomy" id="5936"/>
    <lineage>
        <taxon>Eukaryota</taxon>
        <taxon>Sar</taxon>
        <taxon>Alveolata</taxon>
        <taxon>Ciliophora</taxon>
        <taxon>Intramacronucleata</taxon>
        <taxon>Spirotrichea</taxon>
        <taxon>Hypotrichia</taxon>
        <taxon>Euplotida</taxon>
        <taxon>Euplotidae</taxon>
        <taxon>Moneuplotes</taxon>
    </lineage>
</organism>
<gene>
    <name evidence="2" type="ORF">ECRASSUSDP1_LOCUS9465</name>
</gene>
<keyword evidence="3" id="KW-1185">Reference proteome</keyword>
<dbReference type="AlphaFoldDB" id="A0AAD1UNI1"/>
<comment type="caution">
    <text evidence="2">The sequence shown here is derived from an EMBL/GenBank/DDBJ whole genome shotgun (WGS) entry which is preliminary data.</text>
</comment>
<dbReference type="Gene3D" id="3.15.10.10">
    <property type="entry name" value="Bactericidal permeability-increasing protein, domain 1"/>
    <property type="match status" value="1"/>
</dbReference>
<protein>
    <submittedName>
        <fullName evidence="2">Uncharacterized protein</fullName>
    </submittedName>
</protein>
<accession>A0AAD1UNI1</accession>
<feature type="chain" id="PRO_5042245746" evidence="1">
    <location>
        <begin position="20"/>
        <end position="205"/>
    </location>
</feature>
<name>A0AAD1UNI1_EUPCR</name>
<keyword evidence="1" id="KW-0732">Signal</keyword>
<evidence type="ECO:0000256" key="1">
    <source>
        <dbReference type="SAM" id="SignalP"/>
    </source>
</evidence>
<evidence type="ECO:0000313" key="2">
    <source>
        <dbReference type="EMBL" id="CAI2368175.1"/>
    </source>
</evidence>
<proteinExistence type="predicted"/>